<protein>
    <submittedName>
        <fullName evidence="2">SAM-dependent methyltransferase</fullName>
    </submittedName>
</protein>
<reference evidence="2 3" key="1">
    <citation type="submission" date="2018-05" db="EMBL/GenBank/DDBJ databases">
        <title>Paenibacillus flagellatus sp. nov., isolated from selenium mineral soil.</title>
        <authorList>
            <person name="Dai X."/>
        </authorList>
    </citation>
    <scope>NUCLEOTIDE SEQUENCE [LARGE SCALE GENOMIC DNA]</scope>
    <source>
        <strain evidence="2 3">DXL2</strain>
    </source>
</reference>
<dbReference type="PANTHER" id="PTHR43460">
    <property type="entry name" value="METHYLTRANSFERASE"/>
    <property type="match status" value="1"/>
</dbReference>
<dbReference type="InterPro" id="IPR041698">
    <property type="entry name" value="Methyltransf_25"/>
</dbReference>
<dbReference type="PANTHER" id="PTHR43460:SF1">
    <property type="entry name" value="METHYLTRANSFERASE TYPE 11 DOMAIN-CONTAINING PROTEIN"/>
    <property type="match status" value="1"/>
</dbReference>
<proteinExistence type="predicted"/>
<comment type="caution">
    <text evidence="2">The sequence shown here is derived from an EMBL/GenBank/DDBJ whole genome shotgun (WGS) entry which is preliminary data.</text>
</comment>
<dbReference type="RefSeq" id="WP_110840689.1">
    <property type="nucleotide sequence ID" value="NZ_QJVJ01000005.1"/>
</dbReference>
<sequence>MKEREYRSFYDRVGLLNGWNFSRLQVSVTGETWDYAEEVKNRCVKTDIVLDLGTGGGERILPLADEVMLVIGIDRSAGMIATAERNAVESGKRNVRFHRMEAERLTFPDGFFDVVCARHAPFDAREAARVLKKGGRLVTQQVGEADKANVKRAFGRGQHDGVEDGSGMREYIARLEEAGFTRIDAREYDAVETYRTVEDLIFLLKHTPIVPDFGRTDDDFRRLDAFVREFGGPDGIRTNAKRYFIAAVKEA</sequence>
<dbReference type="InterPro" id="IPR052939">
    <property type="entry name" value="23S_rRNA_MeTrnsfrase_RlmA"/>
</dbReference>
<dbReference type="InterPro" id="IPR029063">
    <property type="entry name" value="SAM-dependent_MTases_sf"/>
</dbReference>
<accession>A0A2V5K5J4</accession>
<dbReference type="OrthoDB" id="9795864at2"/>
<gene>
    <name evidence="2" type="ORF">DLM86_12255</name>
</gene>
<evidence type="ECO:0000313" key="3">
    <source>
        <dbReference type="Proteomes" id="UP000247476"/>
    </source>
</evidence>
<dbReference type="GO" id="GO:0032259">
    <property type="term" value="P:methylation"/>
    <property type="evidence" value="ECO:0007669"/>
    <property type="project" value="UniProtKB-KW"/>
</dbReference>
<dbReference type="EMBL" id="QJVJ01000005">
    <property type="protein sequence ID" value="PYI54631.1"/>
    <property type="molecule type" value="Genomic_DNA"/>
</dbReference>
<dbReference type="Pfam" id="PF13649">
    <property type="entry name" value="Methyltransf_25"/>
    <property type="match status" value="1"/>
</dbReference>
<evidence type="ECO:0000313" key="2">
    <source>
        <dbReference type="EMBL" id="PYI54631.1"/>
    </source>
</evidence>
<dbReference type="CDD" id="cd02440">
    <property type="entry name" value="AdoMet_MTases"/>
    <property type="match status" value="1"/>
</dbReference>
<dbReference type="AlphaFoldDB" id="A0A2V5K5J4"/>
<dbReference type="SUPFAM" id="SSF53335">
    <property type="entry name" value="S-adenosyl-L-methionine-dependent methyltransferases"/>
    <property type="match status" value="1"/>
</dbReference>
<dbReference type="GO" id="GO:0008168">
    <property type="term" value="F:methyltransferase activity"/>
    <property type="evidence" value="ECO:0007669"/>
    <property type="project" value="UniProtKB-KW"/>
</dbReference>
<name>A0A2V5K5J4_9BACL</name>
<keyword evidence="2" id="KW-0489">Methyltransferase</keyword>
<evidence type="ECO:0000259" key="1">
    <source>
        <dbReference type="Pfam" id="PF13649"/>
    </source>
</evidence>
<keyword evidence="2" id="KW-0808">Transferase</keyword>
<dbReference type="Gene3D" id="3.40.50.150">
    <property type="entry name" value="Vaccinia Virus protein VP39"/>
    <property type="match status" value="1"/>
</dbReference>
<organism evidence="2 3">
    <name type="scientific">Paenibacillus flagellatus</name>
    <dbReference type="NCBI Taxonomy" id="2211139"/>
    <lineage>
        <taxon>Bacteria</taxon>
        <taxon>Bacillati</taxon>
        <taxon>Bacillota</taxon>
        <taxon>Bacilli</taxon>
        <taxon>Bacillales</taxon>
        <taxon>Paenibacillaceae</taxon>
        <taxon>Paenibacillus</taxon>
    </lineage>
</organism>
<dbReference type="Proteomes" id="UP000247476">
    <property type="component" value="Unassembled WGS sequence"/>
</dbReference>
<keyword evidence="3" id="KW-1185">Reference proteome</keyword>
<feature type="domain" description="Methyltransferase" evidence="1">
    <location>
        <begin position="49"/>
        <end position="135"/>
    </location>
</feature>